<evidence type="ECO:0000256" key="4">
    <source>
        <dbReference type="PIRSR" id="PIRSR005384-2"/>
    </source>
</evidence>
<feature type="binding site" evidence="4">
    <location>
        <position position="102"/>
    </location>
    <ligand>
        <name>D-ribulose 5-phosphate</name>
        <dbReference type="ChEBI" id="CHEBI:58121"/>
    </ligand>
</feature>
<feature type="active site" description="Proton acceptor" evidence="3">
    <location>
        <position position="68"/>
    </location>
</feature>
<dbReference type="GO" id="GO:0009052">
    <property type="term" value="P:pentose-phosphate shunt, non-oxidative branch"/>
    <property type="evidence" value="ECO:0007669"/>
    <property type="project" value="TreeGrafter"/>
</dbReference>
<dbReference type="AlphaFoldDB" id="A0A1D3UE62"/>
<reference evidence="5 8" key="2">
    <citation type="submission" date="2017-09" db="EMBL/GenBank/DDBJ databases">
        <title>Phase variable restriction modification systems are present in the genome sequences of periodontal pathogens Prevotella intermedia, Tannerella forsythia and Porphyromonas gingivalis.</title>
        <authorList>
            <person name="Haigh R.D."/>
            <person name="Crawford L."/>
            <person name="Ralph J."/>
            <person name="Wanford J."/>
            <person name="Vartoukian S.R."/>
            <person name="Hijazib K."/>
            <person name="Wade W."/>
            <person name="Oggioni M.R."/>
        </authorList>
    </citation>
    <scope>NUCLEOTIDE SEQUENCE [LARGE SCALE GENOMIC DNA]</scope>
    <source>
        <strain evidence="5 8">WW11663</strain>
    </source>
</reference>
<protein>
    <submittedName>
        <fullName evidence="5 6">Ribose-5-phosphate isomerase B</fullName>
        <ecNumber evidence="6">5.3.1.6</ecNumber>
    </submittedName>
</protein>
<keyword evidence="2 6" id="KW-0413">Isomerase</keyword>
<feature type="binding site" evidence="4">
    <location>
        <begin position="69"/>
        <end position="73"/>
    </location>
    <ligand>
        <name>D-ribulose 5-phosphate</name>
        <dbReference type="ChEBI" id="CHEBI:58121"/>
    </ligand>
</feature>
<dbReference type="GO" id="GO:0019316">
    <property type="term" value="P:D-allose catabolic process"/>
    <property type="evidence" value="ECO:0007669"/>
    <property type="project" value="TreeGrafter"/>
</dbReference>
<name>A0A1D3UE62_TANFO</name>
<dbReference type="GO" id="GO:0004751">
    <property type="term" value="F:ribose-5-phosphate isomerase activity"/>
    <property type="evidence" value="ECO:0007669"/>
    <property type="project" value="UniProtKB-EC"/>
</dbReference>
<feature type="binding site" evidence="4">
    <location>
        <position position="139"/>
    </location>
    <ligand>
        <name>D-ribulose 5-phosphate</name>
        <dbReference type="ChEBI" id="CHEBI:58121"/>
    </ligand>
</feature>
<gene>
    <name evidence="6" type="primary">rpiB</name>
    <name evidence="5" type="ORF">CLI86_06730</name>
    <name evidence="6" type="ORF">TFUB20_00360</name>
</gene>
<dbReference type="Gene3D" id="3.40.1400.10">
    <property type="entry name" value="Sugar-phosphate isomerase, RpiB/LacA/LacB"/>
    <property type="match status" value="1"/>
</dbReference>
<dbReference type="GeneID" id="34757796"/>
<dbReference type="SUPFAM" id="SSF89623">
    <property type="entry name" value="Ribose/Galactose isomerase RpiB/AlsB"/>
    <property type="match status" value="1"/>
</dbReference>
<dbReference type="NCBIfam" id="TIGR01120">
    <property type="entry name" value="rpiB"/>
    <property type="match status" value="1"/>
</dbReference>
<dbReference type="NCBIfam" id="NF004051">
    <property type="entry name" value="PRK05571.1"/>
    <property type="match status" value="1"/>
</dbReference>
<feature type="binding site" evidence="4">
    <location>
        <position position="112"/>
    </location>
    <ligand>
        <name>D-ribulose 5-phosphate</name>
        <dbReference type="ChEBI" id="CHEBI:58121"/>
    </ligand>
</feature>
<feature type="binding site" evidence="4">
    <location>
        <position position="135"/>
    </location>
    <ligand>
        <name>D-ribulose 5-phosphate</name>
        <dbReference type="ChEBI" id="CHEBI:58121"/>
    </ligand>
</feature>
<evidence type="ECO:0000256" key="3">
    <source>
        <dbReference type="PIRSR" id="PIRSR005384-1"/>
    </source>
</evidence>
<evidence type="ECO:0000313" key="7">
    <source>
        <dbReference type="Proteomes" id="UP000182057"/>
    </source>
</evidence>
<dbReference type="InterPro" id="IPR004785">
    <property type="entry name" value="RpiB"/>
</dbReference>
<dbReference type="EMBL" id="FMMM01000016">
    <property type="protein sequence ID" value="SCQ18437.1"/>
    <property type="molecule type" value="Genomic_DNA"/>
</dbReference>
<dbReference type="Proteomes" id="UP000219259">
    <property type="component" value="Unassembled WGS sequence"/>
</dbReference>
<dbReference type="PANTHER" id="PTHR30345">
    <property type="entry name" value="RIBOSE-5-PHOSPHATE ISOMERASE B"/>
    <property type="match status" value="1"/>
</dbReference>
<organism evidence="6 7">
    <name type="scientific">Tannerella forsythia</name>
    <name type="common">Bacteroides forsythus</name>
    <dbReference type="NCBI Taxonomy" id="28112"/>
    <lineage>
        <taxon>Bacteria</taxon>
        <taxon>Pseudomonadati</taxon>
        <taxon>Bacteroidota</taxon>
        <taxon>Bacteroidia</taxon>
        <taxon>Bacteroidales</taxon>
        <taxon>Tannerellaceae</taxon>
        <taxon>Tannerella</taxon>
    </lineage>
</organism>
<evidence type="ECO:0000313" key="8">
    <source>
        <dbReference type="Proteomes" id="UP000219259"/>
    </source>
</evidence>
<evidence type="ECO:0000313" key="5">
    <source>
        <dbReference type="EMBL" id="PDP43781.1"/>
    </source>
</evidence>
<dbReference type="RefSeq" id="WP_014223868.1">
    <property type="nucleotide sequence ID" value="NZ_CAJPTF010000003.1"/>
</dbReference>
<dbReference type="OMA" id="YPPFCLR"/>
<dbReference type="Pfam" id="PF02502">
    <property type="entry name" value="LacAB_rpiB"/>
    <property type="match status" value="1"/>
</dbReference>
<dbReference type="OrthoDB" id="1778624at2"/>
<dbReference type="InterPro" id="IPR003500">
    <property type="entry name" value="RpiB_LacA_LacB"/>
</dbReference>
<sequence length="147" mass="16267">MEIKTIGFASDHAGFALKNTLLNYMVAKGYVCHDFGTYSEESCDYPDYAHLLARAVEGAQVDRGIALCGTGNGIAMALNKHQGIRAAISWNEEMARLVRAHNDANILVLPARFITSDEAKTMVDIFFSTSFDGGRHQRRIDKIPEPF</sequence>
<dbReference type="PANTHER" id="PTHR30345:SF0">
    <property type="entry name" value="DNA DAMAGE-REPAIR_TOLERATION PROTEIN DRT102"/>
    <property type="match status" value="1"/>
</dbReference>
<dbReference type="EMBL" id="NSLJ01000014">
    <property type="protein sequence ID" value="PDP43781.1"/>
    <property type="molecule type" value="Genomic_DNA"/>
</dbReference>
<proteinExistence type="inferred from homology"/>
<feature type="active site" description="Proton donor" evidence="3">
    <location>
        <position position="101"/>
    </location>
</feature>
<dbReference type="Proteomes" id="UP000182057">
    <property type="component" value="Unassembled WGS sequence"/>
</dbReference>
<dbReference type="EC" id="5.3.1.6" evidence="6"/>
<evidence type="ECO:0000256" key="2">
    <source>
        <dbReference type="ARBA" id="ARBA00023235"/>
    </source>
</evidence>
<reference evidence="6 7" key="1">
    <citation type="submission" date="2016-09" db="EMBL/GenBank/DDBJ databases">
        <authorList>
            <person name="Capua I."/>
            <person name="De Benedictis P."/>
            <person name="Joannis T."/>
            <person name="Lombin L.H."/>
            <person name="Cattoli G."/>
        </authorList>
    </citation>
    <scope>NUCLEOTIDE SEQUENCE [LARGE SCALE GENOMIC DNA]</scope>
    <source>
        <strain evidence="6 7">UB20</strain>
    </source>
</reference>
<feature type="binding site" evidence="4">
    <location>
        <begin position="11"/>
        <end position="12"/>
    </location>
    <ligand>
        <name>D-ribulose 5-phosphate</name>
        <dbReference type="ChEBI" id="CHEBI:58121"/>
    </ligand>
</feature>
<evidence type="ECO:0000256" key="1">
    <source>
        <dbReference type="ARBA" id="ARBA00008754"/>
    </source>
</evidence>
<accession>A0A1D3UE62</accession>
<comment type="similarity">
    <text evidence="1">Belongs to the LacAB/RpiB family.</text>
</comment>
<evidence type="ECO:0000313" key="6">
    <source>
        <dbReference type="EMBL" id="SCQ18437.1"/>
    </source>
</evidence>
<dbReference type="NCBIfam" id="TIGR00689">
    <property type="entry name" value="rpiB_lacA_lacB"/>
    <property type="match status" value="1"/>
</dbReference>
<dbReference type="InterPro" id="IPR036569">
    <property type="entry name" value="RpiB_LacA_LacB_sf"/>
</dbReference>
<dbReference type="PIRSF" id="PIRSF005384">
    <property type="entry name" value="RpiB_LacA_B"/>
    <property type="match status" value="1"/>
</dbReference>